<protein>
    <submittedName>
        <fullName evidence="3">Transporter substrate-binding domain-containing protein</fullName>
    </submittedName>
</protein>
<keyword evidence="1" id="KW-0732">Signal</keyword>
<accession>A0A6N6VYP8</accession>
<name>A0A6N6VYP8_9BACT</name>
<dbReference type="PANTHER" id="PTHR35936">
    <property type="entry name" value="MEMBRANE-BOUND LYTIC MUREIN TRANSGLYCOSYLASE F"/>
    <property type="match status" value="1"/>
</dbReference>
<keyword evidence="4" id="KW-1185">Reference proteome</keyword>
<dbReference type="Proteomes" id="UP000437748">
    <property type="component" value="Unassembled WGS sequence"/>
</dbReference>
<evidence type="ECO:0000256" key="1">
    <source>
        <dbReference type="ARBA" id="ARBA00022729"/>
    </source>
</evidence>
<organism evidence="3 4">
    <name type="scientific">Silvanigrella paludirubra</name>
    <dbReference type="NCBI Taxonomy" id="2499159"/>
    <lineage>
        <taxon>Bacteria</taxon>
        <taxon>Pseudomonadati</taxon>
        <taxon>Bdellovibrionota</taxon>
        <taxon>Oligoflexia</taxon>
        <taxon>Silvanigrellales</taxon>
        <taxon>Silvanigrellaceae</taxon>
        <taxon>Silvanigrella</taxon>
    </lineage>
</organism>
<dbReference type="SUPFAM" id="SSF53850">
    <property type="entry name" value="Periplasmic binding protein-like II"/>
    <property type="match status" value="1"/>
</dbReference>
<comment type="caution">
    <text evidence="3">The sequence shown here is derived from an EMBL/GenBank/DDBJ whole genome shotgun (WGS) entry which is preliminary data.</text>
</comment>
<dbReference type="EMBL" id="WFLM01000002">
    <property type="protein sequence ID" value="KAB8040036.1"/>
    <property type="molecule type" value="Genomic_DNA"/>
</dbReference>
<dbReference type="InterPro" id="IPR001638">
    <property type="entry name" value="Solute-binding_3/MltF_N"/>
</dbReference>
<dbReference type="SMART" id="SM00062">
    <property type="entry name" value="PBPb"/>
    <property type="match status" value="1"/>
</dbReference>
<dbReference type="AlphaFoldDB" id="A0A6N6VYP8"/>
<evidence type="ECO:0000313" key="3">
    <source>
        <dbReference type="EMBL" id="KAB8040036.1"/>
    </source>
</evidence>
<dbReference type="Pfam" id="PF00497">
    <property type="entry name" value="SBP_bac_3"/>
    <property type="match status" value="1"/>
</dbReference>
<reference evidence="3 4" key="1">
    <citation type="submission" date="2019-10" db="EMBL/GenBank/DDBJ databases">
        <title>New species of Slilvanegrellaceae.</title>
        <authorList>
            <person name="Pitt A."/>
            <person name="Hahn M.W."/>
        </authorList>
    </citation>
    <scope>NUCLEOTIDE SEQUENCE [LARGE SCALE GENOMIC DNA]</scope>
    <source>
        <strain evidence="3 4">SP-Ram-0.45-NSY-1</strain>
    </source>
</reference>
<dbReference type="PANTHER" id="PTHR35936:SF38">
    <property type="entry name" value="GLUTAMINE-BINDING PERIPLASMIC PROTEIN"/>
    <property type="match status" value="1"/>
</dbReference>
<gene>
    <name evidence="3" type="ORF">GCL60_07160</name>
</gene>
<proteinExistence type="predicted"/>
<feature type="domain" description="Solute-binding protein family 3/N-terminal" evidence="2">
    <location>
        <begin position="49"/>
        <end position="273"/>
    </location>
</feature>
<dbReference type="RefSeq" id="WP_153419782.1">
    <property type="nucleotide sequence ID" value="NZ_WFLM01000002.1"/>
</dbReference>
<evidence type="ECO:0000259" key="2">
    <source>
        <dbReference type="SMART" id="SM00062"/>
    </source>
</evidence>
<evidence type="ECO:0000313" key="4">
    <source>
        <dbReference type="Proteomes" id="UP000437748"/>
    </source>
</evidence>
<sequence length="282" mass="31747">MKTGYLKFILRTFSLLSVIPAVNLYAVAPGQEEAKKEDLSLQRVKNEKSLKVCSDAGFLPFEMKTQKGEWMGFDIDMMKEFSKSLSVELKMVQISFDGIIPALISGKCDMIAAGMTVTPERKVMVLFSDSTFTSGLSIAVKNNEKNKLEFKDLSSLDKKGLKIAVKTGYTSDIYLSKTLKNAQILKFDQDSDLVLAVMQGRANAFVSDSTYVDLMDKGNKNKFIILPTKIVSDSFSVAGRKDDLELMKSFNVFLKQWRENGGYNKSKKFYFEDQVWRSQVAN</sequence>
<dbReference type="Gene3D" id="3.40.190.10">
    <property type="entry name" value="Periplasmic binding protein-like II"/>
    <property type="match status" value="2"/>
</dbReference>
<dbReference type="OrthoDB" id="368476at2"/>